<dbReference type="EMBL" id="FOSD01000001">
    <property type="protein sequence ID" value="SFJ37485.1"/>
    <property type="molecule type" value="Genomic_DNA"/>
</dbReference>
<reference evidence="1 2" key="1">
    <citation type="submission" date="2016-10" db="EMBL/GenBank/DDBJ databases">
        <authorList>
            <person name="Varghese N."/>
            <person name="Submissions S."/>
        </authorList>
    </citation>
    <scope>NUCLEOTIDE SEQUENCE [LARGE SCALE GENOMIC DNA]</scope>
    <source>
        <strain evidence="1 2">YR512</strain>
    </source>
</reference>
<dbReference type="Pfam" id="PF10798">
    <property type="entry name" value="YmgB"/>
    <property type="match status" value="1"/>
</dbReference>
<dbReference type="Gene3D" id="1.20.5.5260">
    <property type="match status" value="1"/>
</dbReference>
<evidence type="ECO:0000313" key="2">
    <source>
        <dbReference type="Proteomes" id="UP000198841"/>
    </source>
</evidence>
<dbReference type="Proteomes" id="UP000198841">
    <property type="component" value="Unassembled WGS sequence"/>
</dbReference>
<sequence length="88" mass="9708">MSENHNLYAALPDTELAEHFRNADSTLRNEAAVLDRVIRHVLATEGRVSNKSIILCLIMALETAESDAEADVLRKTLEIVVGYTPDDA</sequence>
<gene>
    <name evidence="1" type="ORF">SAMN05518863_101276</name>
</gene>
<name>A0A1I3QU55_9GAMM</name>
<evidence type="ECO:0000313" key="1">
    <source>
        <dbReference type="EMBL" id="SFJ37485.1"/>
    </source>
</evidence>
<dbReference type="InterPro" id="IPR024753">
    <property type="entry name" value="AriR"/>
</dbReference>
<protein>
    <submittedName>
        <fullName evidence="1">Biofilm development protein YmgB/AriR</fullName>
    </submittedName>
</protein>
<dbReference type="RefSeq" id="WP_008102831.1">
    <property type="nucleotide sequence ID" value="NZ_FOSD01000001.1"/>
</dbReference>
<proteinExistence type="predicted"/>
<accession>A0A1I3QU55</accession>
<organism evidence="1 2">
    <name type="scientific">Candidatus Pantoea symbiotica</name>
    <dbReference type="NCBI Taxonomy" id="1884370"/>
    <lineage>
        <taxon>Bacteria</taxon>
        <taxon>Pseudomonadati</taxon>
        <taxon>Pseudomonadota</taxon>
        <taxon>Gammaproteobacteria</taxon>
        <taxon>Enterobacterales</taxon>
        <taxon>Erwiniaceae</taxon>
        <taxon>Pantoea</taxon>
    </lineage>
</organism>
<comment type="caution">
    <text evidence="1">The sequence shown here is derived from an EMBL/GenBank/DDBJ whole genome shotgun (WGS) entry which is preliminary data.</text>
</comment>
<keyword evidence="2" id="KW-1185">Reference proteome</keyword>